<dbReference type="OrthoDB" id="2735536at2759"/>
<dbReference type="Pfam" id="PF01370">
    <property type="entry name" value="Epimerase"/>
    <property type="match status" value="1"/>
</dbReference>
<evidence type="ECO:0000256" key="2">
    <source>
        <dbReference type="ARBA" id="ARBA00023445"/>
    </source>
</evidence>
<dbReference type="PANTHER" id="PTHR10366">
    <property type="entry name" value="NAD DEPENDENT EPIMERASE/DEHYDRATASE"/>
    <property type="match status" value="1"/>
</dbReference>
<protein>
    <submittedName>
        <fullName evidence="4">NAD dependent epimerase/dehydratase</fullName>
    </submittedName>
</protein>
<dbReference type="PANTHER" id="PTHR10366:SF562">
    <property type="entry name" value="ALDEHYDE REDUCTASE II (AFU_ORTHOLOGUE AFUA_1G11360)"/>
    <property type="match status" value="1"/>
</dbReference>
<dbReference type="InterPro" id="IPR036291">
    <property type="entry name" value="NAD(P)-bd_dom_sf"/>
</dbReference>
<proteinExistence type="inferred from homology"/>
<evidence type="ECO:0000313" key="4">
    <source>
        <dbReference type="EMBL" id="EFQ28191.1"/>
    </source>
</evidence>
<keyword evidence="1" id="KW-0560">Oxidoreductase</keyword>
<organism evidence="5">
    <name type="scientific">Colletotrichum graminicola (strain M1.001 / M2 / FGSC 10212)</name>
    <name type="common">Maize anthracnose fungus</name>
    <name type="synonym">Glomerella graminicola</name>
    <dbReference type="NCBI Taxonomy" id="645133"/>
    <lineage>
        <taxon>Eukaryota</taxon>
        <taxon>Fungi</taxon>
        <taxon>Dikarya</taxon>
        <taxon>Ascomycota</taxon>
        <taxon>Pezizomycotina</taxon>
        <taxon>Sordariomycetes</taxon>
        <taxon>Hypocreomycetidae</taxon>
        <taxon>Glomerellales</taxon>
        <taxon>Glomerellaceae</taxon>
        <taxon>Colletotrichum</taxon>
        <taxon>Colletotrichum graminicola species complex</taxon>
    </lineage>
</organism>
<dbReference type="EMBL" id="GG697340">
    <property type="protein sequence ID" value="EFQ28191.1"/>
    <property type="molecule type" value="Genomic_DNA"/>
</dbReference>
<dbReference type="eggNOG" id="KOG1502">
    <property type="taxonomic scope" value="Eukaryota"/>
</dbReference>
<gene>
    <name evidence="4" type="ORF">GLRG_03335</name>
</gene>
<dbReference type="AlphaFoldDB" id="E3QBV6"/>
<dbReference type="SUPFAM" id="SSF51735">
    <property type="entry name" value="NAD(P)-binding Rossmann-fold domains"/>
    <property type="match status" value="1"/>
</dbReference>
<dbReference type="Gene3D" id="3.40.50.720">
    <property type="entry name" value="NAD(P)-binding Rossmann-like Domain"/>
    <property type="match status" value="1"/>
</dbReference>
<name>E3QBV6_COLGM</name>
<dbReference type="VEuPathDB" id="FungiDB:GLRG_03335"/>
<dbReference type="STRING" id="645133.E3QBV6"/>
<comment type="similarity">
    <text evidence="2">Belongs to the NAD(P)-dependent epimerase/dehydratase family. Dihydroflavonol-4-reductase subfamily.</text>
</comment>
<dbReference type="InterPro" id="IPR050425">
    <property type="entry name" value="NAD(P)_dehydrat-like"/>
</dbReference>
<dbReference type="InterPro" id="IPR001509">
    <property type="entry name" value="Epimerase_deHydtase"/>
</dbReference>
<dbReference type="GeneID" id="24408700"/>
<keyword evidence="5" id="KW-1185">Reference proteome</keyword>
<dbReference type="HOGENOM" id="CLU_007383_9_2_1"/>
<evidence type="ECO:0000259" key="3">
    <source>
        <dbReference type="Pfam" id="PF01370"/>
    </source>
</evidence>
<dbReference type="RefSeq" id="XP_008092211.1">
    <property type="nucleotide sequence ID" value="XM_008094020.1"/>
</dbReference>
<dbReference type="SMR" id="E3QBV6"/>
<sequence length="357" mass="39277">MASLTNPAIPRGSLVLVTGVNGYLGSHVADQFLHYGYNVRGTVRDVASNGWLCDLFEGKYGKGRFELVAVPDMNTEGAYNEVVKGTSAFIHVAAVVGFTPNPHEVIPITVAGSLNALKAAYAEPGVKRFVLTSSSSAVVPADPVTYKQQPHVITHDTWSADAVELAYAPPPYTPDRSIIVYSASKVESEKAVWEYHKEHRHARPDLVVNAVLPNTNFGKCLDVANQGYRTSARFILCLWKGVAIPEAARTPYYFVDVQDTGVLHVAAAVLPEVQDERIFAFAEPFNWDRVLAILRQQNPDHSFGDDFEGTEFPHTIEPRDRAETLLKKMGRPGWTSLEDSLLNNTESLRKVETSPVS</sequence>
<feature type="domain" description="NAD-dependent epimerase/dehydratase" evidence="3">
    <location>
        <begin position="15"/>
        <end position="219"/>
    </location>
</feature>
<dbReference type="Proteomes" id="UP000008782">
    <property type="component" value="Unassembled WGS sequence"/>
</dbReference>
<dbReference type="GO" id="GO:0016616">
    <property type="term" value="F:oxidoreductase activity, acting on the CH-OH group of donors, NAD or NADP as acceptor"/>
    <property type="evidence" value="ECO:0007669"/>
    <property type="project" value="TreeGrafter"/>
</dbReference>
<accession>E3QBV6</accession>
<evidence type="ECO:0000313" key="5">
    <source>
        <dbReference type="Proteomes" id="UP000008782"/>
    </source>
</evidence>
<evidence type="ECO:0000256" key="1">
    <source>
        <dbReference type="ARBA" id="ARBA00023002"/>
    </source>
</evidence>
<reference evidence="5" key="1">
    <citation type="journal article" date="2012" name="Nat. Genet.">
        <title>Lifestyle transitions in plant pathogenic Colletotrichum fungi deciphered by genome and transcriptome analyses.</title>
        <authorList>
            <person name="O'Connell R.J."/>
            <person name="Thon M.R."/>
            <person name="Hacquard S."/>
            <person name="Amyotte S.G."/>
            <person name="Kleemann J."/>
            <person name="Torres M.F."/>
            <person name="Damm U."/>
            <person name="Buiate E.A."/>
            <person name="Epstein L."/>
            <person name="Alkan N."/>
            <person name="Altmueller J."/>
            <person name="Alvarado-Balderrama L."/>
            <person name="Bauser C.A."/>
            <person name="Becker C."/>
            <person name="Birren B.W."/>
            <person name="Chen Z."/>
            <person name="Choi J."/>
            <person name="Crouch J.A."/>
            <person name="Duvick J.P."/>
            <person name="Farman M.A."/>
            <person name="Gan P."/>
            <person name="Heiman D."/>
            <person name="Henrissat B."/>
            <person name="Howard R.J."/>
            <person name="Kabbage M."/>
            <person name="Koch C."/>
            <person name="Kracher B."/>
            <person name="Kubo Y."/>
            <person name="Law A.D."/>
            <person name="Lebrun M.-H."/>
            <person name="Lee Y.-H."/>
            <person name="Miyara I."/>
            <person name="Moore N."/>
            <person name="Neumann U."/>
            <person name="Nordstroem K."/>
            <person name="Panaccione D.G."/>
            <person name="Panstruga R."/>
            <person name="Place M."/>
            <person name="Proctor R.H."/>
            <person name="Prusky D."/>
            <person name="Rech G."/>
            <person name="Reinhardt R."/>
            <person name="Rollins J.A."/>
            <person name="Rounsley S."/>
            <person name="Schardl C.L."/>
            <person name="Schwartz D.C."/>
            <person name="Shenoy N."/>
            <person name="Shirasu K."/>
            <person name="Sikhakolli U.R."/>
            <person name="Stueber K."/>
            <person name="Sukno S.A."/>
            <person name="Sweigard J.A."/>
            <person name="Takano Y."/>
            <person name="Takahara H."/>
            <person name="Trail F."/>
            <person name="van der Does H.C."/>
            <person name="Voll L.M."/>
            <person name="Will I."/>
            <person name="Young S."/>
            <person name="Zeng Q."/>
            <person name="Zhang J."/>
            <person name="Zhou S."/>
            <person name="Dickman M.B."/>
            <person name="Schulze-Lefert P."/>
            <person name="Ver Loren van Themaat E."/>
            <person name="Ma L.-J."/>
            <person name="Vaillancourt L.J."/>
        </authorList>
    </citation>
    <scope>NUCLEOTIDE SEQUENCE [LARGE SCALE GENOMIC DNA]</scope>
    <source>
        <strain evidence="5">M1.001 / M2 / FGSC 10212</strain>
    </source>
</reference>